<organism evidence="2 3">
    <name type="scientific">Triplophysa tibetana</name>
    <dbReference type="NCBI Taxonomy" id="1572043"/>
    <lineage>
        <taxon>Eukaryota</taxon>
        <taxon>Metazoa</taxon>
        <taxon>Chordata</taxon>
        <taxon>Craniata</taxon>
        <taxon>Vertebrata</taxon>
        <taxon>Euteleostomi</taxon>
        <taxon>Actinopterygii</taxon>
        <taxon>Neopterygii</taxon>
        <taxon>Teleostei</taxon>
        <taxon>Ostariophysi</taxon>
        <taxon>Cypriniformes</taxon>
        <taxon>Nemacheilidae</taxon>
        <taxon>Triplophysa</taxon>
    </lineage>
</organism>
<evidence type="ECO:0000313" key="3">
    <source>
        <dbReference type="Proteomes" id="UP000324632"/>
    </source>
</evidence>
<reference evidence="2 3" key="1">
    <citation type="journal article" date="2019" name="Mol. Ecol. Resour.">
        <title>Chromosome-level genome assembly of Triplophysa tibetana, a fish adapted to the harsh high-altitude environment of the Tibetan Plateau.</title>
        <authorList>
            <person name="Yang X."/>
            <person name="Liu H."/>
            <person name="Ma Z."/>
            <person name="Zou Y."/>
            <person name="Zou M."/>
            <person name="Mao Y."/>
            <person name="Li X."/>
            <person name="Wang H."/>
            <person name="Chen T."/>
            <person name="Wang W."/>
            <person name="Yang R."/>
        </authorList>
    </citation>
    <scope>NUCLEOTIDE SEQUENCE [LARGE SCALE GENOMIC DNA]</scope>
    <source>
        <strain evidence="2">TTIB1903HZAU</strain>
        <tissue evidence="2">Muscle</tissue>
    </source>
</reference>
<comment type="caution">
    <text evidence="2">The sequence shown here is derived from an EMBL/GenBank/DDBJ whole genome shotgun (WGS) entry which is preliminary data.</text>
</comment>
<evidence type="ECO:0000256" key="1">
    <source>
        <dbReference type="SAM" id="MobiDB-lite"/>
    </source>
</evidence>
<dbReference type="EMBL" id="SOYY01000007">
    <property type="protein sequence ID" value="KAA0719605.1"/>
    <property type="molecule type" value="Genomic_DNA"/>
</dbReference>
<sequence>MLSLGPQPSREALPRGAMRWCWTSGGRPDPPPPPGCWRWLFRVRAVAPSQPPFPAPHLHGCWQQDSGSRPTALTHLFPLGRPPPHLGPGARQRALRPSRILAPEPPPGAVTGGRRTSALPELLSTEMPLSSEGSPTALLSFLPGFGTNVEKCYSPLDVLLHISIVSGAKCDITDEI</sequence>
<dbReference type="Proteomes" id="UP000324632">
    <property type="component" value="Chromosome 7"/>
</dbReference>
<feature type="region of interest" description="Disordered" evidence="1">
    <location>
        <begin position="81"/>
        <end position="115"/>
    </location>
</feature>
<protein>
    <submittedName>
        <fullName evidence="2">Uncharacterized protein</fullName>
    </submittedName>
</protein>
<accession>A0A5A9PD68</accession>
<name>A0A5A9PD68_9TELE</name>
<dbReference type="AlphaFoldDB" id="A0A5A9PD68"/>
<proteinExistence type="predicted"/>
<evidence type="ECO:0000313" key="2">
    <source>
        <dbReference type="EMBL" id="KAA0719605.1"/>
    </source>
</evidence>
<keyword evidence="3" id="KW-1185">Reference proteome</keyword>
<gene>
    <name evidence="2" type="ORF">E1301_Tti018427</name>
</gene>